<protein>
    <submittedName>
        <fullName evidence="2">Uncharacterized protein</fullName>
    </submittedName>
</protein>
<gene>
    <name evidence="2" type="ORF">Hamer_G017264</name>
</gene>
<keyword evidence="3" id="KW-1185">Reference proteome</keyword>
<accession>A0A8J5MVS8</accession>
<feature type="region of interest" description="Disordered" evidence="1">
    <location>
        <begin position="1"/>
        <end position="39"/>
    </location>
</feature>
<proteinExistence type="predicted"/>
<sequence>YQETNCNYPSGQEVKRNDASVSSSLGRSPLGREDCSRGTPLSSALVFPLLCVNARVTKRCIVKQDGEGRDGDSGITWNS</sequence>
<dbReference type="AlphaFoldDB" id="A0A8J5MVS8"/>
<feature type="compositionally biased region" description="Polar residues" evidence="1">
    <location>
        <begin position="1"/>
        <end position="10"/>
    </location>
</feature>
<dbReference type="EMBL" id="JAHLQT010024908">
    <property type="protein sequence ID" value="KAG7164869.1"/>
    <property type="molecule type" value="Genomic_DNA"/>
</dbReference>
<evidence type="ECO:0000313" key="2">
    <source>
        <dbReference type="EMBL" id="KAG7164869.1"/>
    </source>
</evidence>
<reference evidence="2" key="1">
    <citation type="journal article" date="2021" name="Sci. Adv.">
        <title>The American lobster genome reveals insights on longevity, neural, and immune adaptations.</title>
        <authorList>
            <person name="Polinski J.M."/>
            <person name="Zimin A.V."/>
            <person name="Clark K.F."/>
            <person name="Kohn A.B."/>
            <person name="Sadowski N."/>
            <person name="Timp W."/>
            <person name="Ptitsyn A."/>
            <person name="Khanna P."/>
            <person name="Romanova D.Y."/>
            <person name="Williams P."/>
            <person name="Greenwood S.J."/>
            <person name="Moroz L.L."/>
            <person name="Walt D.R."/>
            <person name="Bodnar A.G."/>
        </authorList>
    </citation>
    <scope>NUCLEOTIDE SEQUENCE</scope>
    <source>
        <strain evidence="2">GMGI-L3</strain>
    </source>
</reference>
<evidence type="ECO:0000313" key="3">
    <source>
        <dbReference type="Proteomes" id="UP000747542"/>
    </source>
</evidence>
<comment type="caution">
    <text evidence="2">The sequence shown here is derived from an EMBL/GenBank/DDBJ whole genome shotgun (WGS) entry which is preliminary data.</text>
</comment>
<dbReference type="Proteomes" id="UP000747542">
    <property type="component" value="Unassembled WGS sequence"/>
</dbReference>
<name>A0A8J5MVS8_HOMAM</name>
<organism evidence="2 3">
    <name type="scientific">Homarus americanus</name>
    <name type="common">American lobster</name>
    <dbReference type="NCBI Taxonomy" id="6706"/>
    <lineage>
        <taxon>Eukaryota</taxon>
        <taxon>Metazoa</taxon>
        <taxon>Ecdysozoa</taxon>
        <taxon>Arthropoda</taxon>
        <taxon>Crustacea</taxon>
        <taxon>Multicrustacea</taxon>
        <taxon>Malacostraca</taxon>
        <taxon>Eumalacostraca</taxon>
        <taxon>Eucarida</taxon>
        <taxon>Decapoda</taxon>
        <taxon>Pleocyemata</taxon>
        <taxon>Astacidea</taxon>
        <taxon>Nephropoidea</taxon>
        <taxon>Nephropidae</taxon>
        <taxon>Homarus</taxon>
    </lineage>
</organism>
<evidence type="ECO:0000256" key="1">
    <source>
        <dbReference type="SAM" id="MobiDB-lite"/>
    </source>
</evidence>
<feature type="non-terminal residue" evidence="2">
    <location>
        <position position="1"/>
    </location>
</feature>